<dbReference type="InterPro" id="IPR005940">
    <property type="entry name" value="Anthranilate_Pribosyl_Tfrase"/>
</dbReference>
<evidence type="ECO:0000259" key="11">
    <source>
        <dbReference type="Pfam" id="PF00591"/>
    </source>
</evidence>
<dbReference type="InterPro" id="IPR036320">
    <property type="entry name" value="Glycosyl_Trfase_fam3_N_dom_sf"/>
</dbReference>
<feature type="binding site" evidence="9">
    <location>
        <position position="166"/>
    </location>
    <ligand>
        <name>5-phospho-alpha-D-ribose 1-diphosphate</name>
        <dbReference type="ChEBI" id="CHEBI:58017"/>
    </ligand>
</feature>
<organism evidence="13 14">
    <name type="scientific">Candidatus Nesterenkonia stercoripullorum</name>
    <dbReference type="NCBI Taxonomy" id="2838701"/>
    <lineage>
        <taxon>Bacteria</taxon>
        <taxon>Bacillati</taxon>
        <taxon>Actinomycetota</taxon>
        <taxon>Actinomycetes</taxon>
        <taxon>Micrococcales</taxon>
        <taxon>Micrococcaceae</taxon>
        <taxon>Nesterenkonia</taxon>
    </lineage>
</organism>
<keyword evidence="5 9" id="KW-0822">Tryptophan biosynthesis</keyword>
<feature type="binding site" evidence="9">
    <location>
        <position position="197"/>
    </location>
    <ligand>
        <name>anthranilate</name>
        <dbReference type="ChEBI" id="CHEBI:16567"/>
        <label>1</label>
    </ligand>
</feature>
<dbReference type="Proteomes" id="UP000824151">
    <property type="component" value="Unassembled WGS sequence"/>
</dbReference>
<comment type="catalytic activity">
    <reaction evidence="7 9">
        <text>N-(5-phospho-beta-D-ribosyl)anthranilate + diphosphate = 5-phospho-alpha-D-ribose 1-diphosphate + anthranilate</text>
        <dbReference type="Rhea" id="RHEA:11768"/>
        <dbReference type="ChEBI" id="CHEBI:16567"/>
        <dbReference type="ChEBI" id="CHEBI:18277"/>
        <dbReference type="ChEBI" id="CHEBI:33019"/>
        <dbReference type="ChEBI" id="CHEBI:58017"/>
        <dbReference type="EC" id="2.4.2.18"/>
    </reaction>
</comment>
<comment type="similarity">
    <text evidence="9">Belongs to the anthranilate phosphoribosyltransferase family.</text>
</comment>
<dbReference type="GO" id="GO:0000162">
    <property type="term" value="P:L-tryptophan biosynthetic process"/>
    <property type="evidence" value="ECO:0007669"/>
    <property type="project" value="UniProtKB-UniRule"/>
</dbReference>
<dbReference type="Pfam" id="PF00591">
    <property type="entry name" value="Glycos_transf_3"/>
    <property type="match status" value="1"/>
</dbReference>
<dbReference type="Gene3D" id="3.40.1030.10">
    <property type="entry name" value="Nucleoside phosphorylase/phosphoribosyltransferase catalytic domain"/>
    <property type="match status" value="1"/>
</dbReference>
<keyword evidence="2 9" id="KW-0028">Amino-acid biosynthesis</keyword>
<keyword evidence="6 9" id="KW-0057">Aromatic amino acid biosynthesis</keyword>
<reference evidence="13" key="2">
    <citation type="submission" date="2021-04" db="EMBL/GenBank/DDBJ databases">
        <authorList>
            <person name="Gilroy R."/>
        </authorList>
    </citation>
    <scope>NUCLEOTIDE SEQUENCE</scope>
    <source>
        <strain evidence="13">ChiHejej3B27-3195</strain>
    </source>
</reference>
<dbReference type="PANTHER" id="PTHR43285">
    <property type="entry name" value="ANTHRANILATE PHOSPHORIBOSYLTRANSFERASE"/>
    <property type="match status" value="1"/>
</dbReference>
<comment type="pathway">
    <text evidence="1 9">Amino-acid biosynthesis; L-tryptophan biosynthesis; L-tryptophan from chorismate: step 2/5.</text>
</comment>
<evidence type="ECO:0000256" key="3">
    <source>
        <dbReference type="ARBA" id="ARBA00022676"/>
    </source>
</evidence>
<comment type="caution">
    <text evidence="13">The sequence shown here is derived from an EMBL/GenBank/DDBJ whole genome shotgun (WGS) entry which is preliminary data.</text>
</comment>
<feature type="binding site" evidence="9">
    <location>
        <position position="206"/>
    </location>
    <ligand>
        <name>5-phospho-alpha-D-ribose 1-diphosphate</name>
        <dbReference type="ChEBI" id="CHEBI:58017"/>
    </ligand>
</feature>
<comment type="similarity">
    <text evidence="8">In the C-terminal section; belongs to the anthranilate phosphoribosyltransferase family.</text>
</comment>
<feature type="binding site" evidence="9">
    <location>
        <begin position="176"/>
        <end position="179"/>
    </location>
    <ligand>
        <name>5-phospho-alpha-D-ribose 1-diphosphate</name>
        <dbReference type="ChEBI" id="CHEBI:58017"/>
    </ligand>
</feature>
<dbReference type="GO" id="GO:0000287">
    <property type="term" value="F:magnesium ion binding"/>
    <property type="evidence" value="ECO:0007669"/>
    <property type="project" value="UniProtKB-UniRule"/>
</dbReference>
<evidence type="ECO:0000256" key="4">
    <source>
        <dbReference type="ARBA" id="ARBA00022679"/>
    </source>
</evidence>
<dbReference type="EC" id="2.4.2.18" evidence="9"/>
<evidence type="ECO:0000256" key="8">
    <source>
        <dbReference type="ARBA" id="ARBA00061188"/>
    </source>
</evidence>
<gene>
    <name evidence="9 13" type="primary">trpD</name>
    <name evidence="13" type="ORF">H9871_12020</name>
</gene>
<reference evidence="13" key="1">
    <citation type="journal article" date="2021" name="PeerJ">
        <title>Extensive microbial diversity within the chicken gut microbiome revealed by metagenomics and culture.</title>
        <authorList>
            <person name="Gilroy R."/>
            <person name="Ravi A."/>
            <person name="Getino M."/>
            <person name="Pursley I."/>
            <person name="Horton D.L."/>
            <person name="Alikhan N.F."/>
            <person name="Baker D."/>
            <person name="Gharbi K."/>
            <person name="Hall N."/>
            <person name="Watson M."/>
            <person name="Adriaenssens E.M."/>
            <person name="Foster-Nyarko E."/>
            <person name="Jarju S."/>
            <person name="Secka A."/>
            <person name="Antonio M."/>
            <person name="Oren A."/>
            <person name="Chaudhuri R.R."/>
            <person name="La Ragione R."/>
            <person name="Hildebrand F."/>
            <person name="Pallen M.J."/>
        </authorList>
    </citation>
    <scope>NUCLEOTIDE SEQUENCE</scope>
    <source>
        <strain evidence="13">ChiHejej3B27-3195</strain>
    </source>
</reference>
<keyword evidence="3 9" id="KW-0328">Glycosyltransferase</keyword>
<dbReference type="Gene3D" id="1.20.970.10">
    <property type="entry name" value="Transferase, Pyrimidine Nucleoside Phosphorylase, Chain C"/>
    <property type="match status" value="1"/>
</dbReference>
<dbReference type="PANTHER" id="PTHR43285:SF2">
    <property type="entry name" value="ANTHRANILATE PHOSPHORIBOSYLTRANSFERASE"/>
    <property type="match status" value="1"/>
</dbReference>
<evidence type="ECO:0000313" key="14">
    <source>
        <dbReference type="Proteomes" id="UP000824151"/>
    </source>
</evidence>
<evidence type="ECO:0000256" key="5">
    <source>
        <dbReference type="ARBA" id="ARBA00022822"/>
    </source>
</evidence>
<dbReference type="NCBIfam" id="TIGR01245">
    <property type="entry name" value="trpD"/>
    <property type="match status" value="1"/>
</dbReference>
<feature type="domain" description="Glycosyl transferase family 3" evidence="11">
    <location>
        <begin position="160"/>
        <end position="414"/>
    </location>
</feature>
<comment type="subunit">
    <text evidence="9">Homodimer.</text>
</comment>
<dbReference type="GO" id="GO:0004048">
    <property type="term" value="F:anthranilate phosphoribosyltransferase activity"/>
    <property type="evidence" value="ECO:0007669"/>
    <property type="project" value="UniProtKB-UniRule"/>
</dbReference>
<comment type="function">
    <text evidence="9">Catalyzes the transfer of the phosphoribosyl group of 5-phosphorylribose-1-pyrophosphate (PRPP) to anthranilate to yield N-(5'-phosphoribosyl)-anthranilate (PRA).</text>
</comment>
<feature type="compositionally biased region" description="Polar residues" evidence="10">
    <location>
        <begin position="44"/>
        <end position="58"/>
    </location>
</feature>
<dbReference type="GO" id="GO:0005829">
    <property type="term" value="C:cytosol"/>
    <property type="evidence" value="ECO:0007669"/>
    <property type="project" value="TreeGrafter"/>
</dbReference>
<name>A0A9D1UUX4_9MICC</name>
<sequence length="427" mass="45365">MARKYPRSPSWHACVACPWILVRARIPRHHQGILSIGPGEKVPNISTTCRKSSTSGTVRSRYPESVTTPEHRSASPAPASETEGSYRSWPELLNGLVEGIDLDADTSAWAMHRLMSGELNDVEIAGFLTALRAKSETAEELVGLSRAMMENAVEISIPGPTVDIVGTGGDRLGTVNISTMSSLTAVGAGARVVKHGNRGASTTAGAADVIEALGVDLSLPADRVARAVEEVGITFLFAQSFHPSMRFVGPARKQLGIRTVFNFLGPLSNPAHVTAQALGCASIDLAAKMADVLAARKVRGLVFRGRDGRDKITTSEASDIWEVREGQVRHHVIEPEEFGLPRSRVDDLRGGSGQSNADIVHRVLSGERGPIRDAVVLNTAAGLTASDTEAQGSLQERLAANMARAEQSLDSGAAAAVLSSWVAYTQR</sequence>
<dbReference type="InterPro" id="IPR017459">
    <property type="entry name" value="Glycosyl_Trfase_fam3_N_dom"/>
</dbReference>
<feature type="region of interest" description="Disordered" evidence="10">
    <location>
        <begin position="44"/>
        <end position="85"/>
    </location>
</feature>
<evidence type="ECO:0000313" key="13">
    <source>
        <dbReference type="EMBL" id="HIX00854.1"/>
    </source>
</evidence>
<accession>A0A9D1UUX4</accession>
<evidence type="ECO:0000256" key="9">
    <source>
        <dbReference type="HAMAP-Rule" id="MF_00211"/>
    </source>
</evidence>
<dbReference type="SUPFAM" id="SSF52418">
    <property type="entry name" value="Nucleoside phosphorylase/phosphoribosyltransferase catalytic domain"/>
    <property type="match status" value="1"/>
</dbReference>
<dbReference type="FunFam" id="3.40.1030.10:FF:000002">
    <property type="entry name" value="Anthranilate phosphoribosyltransferase"/>
    <property type="match status" value="1"/>
</dbReference>
<feature type="binding site" evidence="9">
    <location>
        <position position="310"/>
    </location>
    <ligand>
        <name>Mg(2+)</name>
        <dbReference type="ChEBI" id="CHEBI:18420"/>
        <label>2</label>
    </ligand>
</feature>
<keyword evidence="9" id="KW-0479">Metal-binding</keyword>
<dbReference type="InterPro" id="IPR000312">
    <property type="entry name" value="Glycosyl_Trfase_fam3"/>
</dbReference>
<evidence type="ECO:0000259" key="12">
    <source>
        <dbReference type="Pfam" id="PF02885"/>
    </source>
</evidence>
<keyword evidence="9" id="KW-0460">Magnesium</keyword>
<keyword evidence="4 9" id="KW-0808">Transferase</keyword>
<evidence type="ECO:0000256" key="2">
    <source>
        <dbReference type="ARBA" id="ARBA00022605"/>
    </source>
</evidence>
<evidence type="ECO:0000256" key="10">
    <source>
        <dbReference type="SAM" id="MobiDB-lite"/>
    </source>
</evidence>
<feature type="domain" description="Glycosyl transferase family 3 N-terminal" evidence="12">
    <location>
        <begin position="91"/>
        <end position="152"/>
    </location>
</feature>
<evidence type="ECO:0000256" key="1">
    <source>
        <dbReference type="ARBA" id="ARBA00004907"/>
    </source>
</evidence>
<dbReference type="AlphaFoldDB" id="A0A9D1UUX4"/>
<comment type="cofactor">
    <cofactor evidence="9">
        <name>Mg(2+)</name>
        <dbReference type="ChEBI" id="CHEBI:18420"/>
    </cofactor>
    <text evidence="9">Binds 2 magnesium ions per monomer.</text>
</comment>
<comment type="caution">
    <text evidence="9">Lacks conserved residue(s) required for the propagation of feature annotation.</text>
</comment>
<feature type="binding site" evidence="9">
    <location>
        <position position="178"/>
    </location>
    <ligand>
        <name>Mg(2+)</name>
        <dbReference type="ChEBI" id="CHEBI:18420"/>
        <label>1</label>
    </ligand>
</feature>
<dbReference type="Pfam" id="PF02885">
    <property type="entry name" value="Glycos_trans_3N"/>
    <property type="match status" value="1"/>
</dbReference>
<dbReference type="HAMAP" id="MF_00211">
    <property type="entry name" value="TrpD"/>
    <property type="match status" value="1"/>
</dbReference>
<evidence type="ECO:0000256" key="6">
    <source>
        <dbReference type="ARBA" id="ARBA00023141"/>
    </source>
</evidence>
<feature type="binding site" evidence="9">
    <location>
        <position position="166"/>
    </location>
    <ligand>
        <name>anthranilate</name>
        <dbReference type="ChEBI" id="CHEBI:16567"/>
        <label>1</label>
    </ligand>
</feature>
<dbReference type="SUPFAM" id="SSF47648">
    <property type="entry name" value="Nucleoside phosphorylase/phosphoribosyltransferase N-terminal domain"/>
    <property type="match status" value="1"/>
</dbReference>
<dbReference type="InterPro" id="IPR035902">
    <property type="entry name" value="Nuc_phospho_transferase"/>
</dbReference>
<proteinExistence type="inferred from homology"/>
<feature type="binding site" evidence="9">
    <location>
        <position position="174"/>
    </location>
    <ligand>
        <name>5-phospho-alpha-D-ribose 1-diphosphate</name>
        <dbReference type="ChEBI" id="CHEBI:58017"/>
    </ligand>
</feature>
<evidence type="ECO:0000256" key="7">
    <source>
        <dbReference type="ARBA" id="ARBA00052328"/>
    </source>
</evidence>
<feature type="binding site" evidence="9">
    <location>
        <position position="252"/>
    </location>
    <ligand>
        <name>anthranilate</name>
        <dbReference type="ChEBI" id="CHEBI:16567"/>
        <label>2</label>
    </ligand>
</feature>
<feature type="binding site" evidence="9">
    <location>
        <begin position="169"/>
        <end position="170"/>
    </location>
    <ligand>
        <name>5-phospho-alpha-D-ribose 1-diphosphate</name>
        <dbReference type="ChEBI" id="CHEBI:58017"/>
    </ligand>
</feature>
<dbReference type="EMBL" id="DXGD01000445">
    <property type="protein sequence ID" value="HIX00854.1"/>
    <property type="molecule type" value="Genomic_DNA"/>
</dbReference>
<protein>
    <recommendedName>
        <fullName evidence="9">Anthranilate phosphoribosyltransferase</fullName>
        <ecNumber evidence="9">2.4.2.18</ecNumber>
    </recommendedName>
</protein>